<name>A0A2D3PTE9_9FUSO</name>
<dbReference type="Proteomes" id="UP000230781">
    <property type="component" value="Chromosome"/>
</dbReference>
<reference evidence="2 3" key="1">
    <citation type="submission" date="2017-11" db="EMBL/GenBank/DDBJ databases">
        <title>Genome sequencing of Fusobacterium periodonticum KCOM 2555.</title>
        <authorList>
            <person name="Kook J.-K."/>
            <person name="Park S.-N."/>
            <person name="Lim Y.K."/>
        </authorList>
    </citation>
    <scope>NUCLEOTIDE SEQUENCE [LARGE SCALE GENOMIC DNA]</scope>
    <source>
        <strain evidence="2 3">KCOM 2555</strain>
    </source>
</reference>
<feature type="transmembrane region" description="Helical" evidence="1">
    <location>
        <begin position="12"/>
        <end position="36"/>
    </location>
</feature>
<evidence type="ECO:0000256" key="1">
    <source>
        <dbReference type="SAM" id="Phobius"/>
    </source>
</evidence>
<dbReference type="AlphaFoldDB" id="A0A2D3PTE9"/>
<feature type="transmembrane region" description="Helical" evidence="1">
    <location>
        <begin position="42"/>
        <end position="60"/>
    </location>
</feature>
<sequence>MKKFLINLFASLLATILLLGLLFLICLFTPISWFIIYYFDSIFMKLFLITVFLGTFSMIYKTQVDDPEL</sequence>
<accession>A0A2D3PTE9</accession>
<organism evidence="2 3">
    <name type="scientific">Fusobacterium pseudoperiodonticum</name>
    <dbReference type="NCBI Taxonomy" id="2663009"/>
    <lineage>
        <taxon>Bacteria</taxon>
        <taxon>Fusobacteriati</taxon>
        <taxon>Fusobacteriota</taxon>
        <taxon>Fusobacteriia</taxon>
        <taxon>Fusobacteriales</taxon>
        <taxon>Fusobacteriaceae</taxon>
        <taxon>Fusobacterium</taxon>
    </lineage>
</organism>
<keyword evidence="1" id="KW-0812">Transmembrane</keyword>
<evidence type="ECO:0000313" key="3">
    <source>
        <dbReference type="Proteomes" id="UP000230781"/>
    </source>
</evidence>
<keyword evidence="1" id="KW-0472">Membrane</keyword>
<keyword evidence="1" id="KW-1133">Transmembrane helix</keyword>
<evidence type="ECO:0000313" key="2">
    <source>
        <dbReference type="EMBL" id="ATV70975.1"/>
    </source>
</evidence>
<dbReference type="EMBL" id="CP024704">
    <property type="protein sequence ID" value="ATV70975.1"/>
    <property type="molecule type" value="Genomic_DNA"/>
</dbReference>
<protein>
    <submittedName>
        <fullName evidence="2">Uncharacterized protein</fullName>
    </submittedName>
</protein>
<proteinExistence type="predicted"/>
<gene>
    <name evidence="2" type="ORF">CTM98_10115</name>
</gene>